<keyword evidence="1" id="KW-1133">Transmembrane helix</keyword>
<reference evidence="2" key="1">
    <citation type="journal article" date="2013" name="Environ. Microbiol.">
        <title>Microbiota from the distal guts of lean and obese adolescents exhibit partial functional redundancy besides clear differences in community structure.</title>
        <authorList>
            <person name="Ferrer M."/>
            <person name="Ruiz A."/>
            <person name="Lanza F."/>
            <person name="Haange S.B."/>
            <person name="Oberbach A."/>
            <person name="Till H."/>
            <person name="Bargiela R."/>
            <person name="Campoy C."/>
            <person name="Segura M.T."/>
            <person name="Richter M."/>
            <person name="von Bergen M."/>
            <person name="Seifert J."/>
            <person name="Suarez A."/>
        </authorList>
    </citation>
    <scope>NUCLEOTIDE SEQUENCE</scope>
</reference>
<dbReference type="EMBL" id="AJWZ01009719">
    <property type="protein sequence ID" value="EKC50487.1"/>
    <property type="molecule type" value="Genomic_DNA"/>
</dbReference>
<accession>K1RPH5</accession>
<feature type="transmembrane region" description="Helical" evidence="1">
    <location>
        <begin position="47"/>
        <end position="65"/>
    </location>
</feature>
<organism evidence="2">
    <name type="scientific">human gut metagenome</name>
    <dbReference type="NCBI Taxonomy" id="408170"/>
    <lineage>
        <taxon>unclassified sequences</taxon>
        <taxon>metagenomes</taxon>
        <taxon>organismal metagenomes</taxon>
    </lineage>
</organism>
<keyword evidence="1" id="KW-0812">Transmembrane</keyword>
<proteinExistence type="predicted"/>
<evidence type="ECO:0000256" key="1">
    <source>
        <dbReference type="SAM" id="Phobius"/>
    </source>
</evidence>
<sequence>MQSTSVGYENFISYIGNEDNIISAYQKLSEKYSLTYPEYWNSTEKDMIFIIWGMIIALMIVLNVIEV</sequence>
<keyword evidence="1" id="KW-0472">Membrane</keyword>
<dbReference type="AlphaFoldDB" id="K1RPH5"/>
<gene>
    <name evidence="2" type="ORF">OBE_14110</name>
</gene>
<comment type="caution">
    <text evidence="2">The sequence shown here is derived from an EMBL/GenBank/DDBJ whole genome shotgun (WGS) entry which is preliminary data.</text>
</comment>
<protein>
    <submittedName>
        <fullName evidence="2">Uncharacterized protein</fullName>
    </submittedName>
</protein>
<feature type="non-terminal residue" evidence="2">
    <location>
        <position position="67"/>
    </location>
</feature>
<name>K1RPH5_9ZZZZ</name>
<evidence type="ECO:0000313" key="2">
    <source>
        <dbReference type="EMBL" id="EKC50487.1"/>
    </source>
</evidence>